<dbReference type="Proteomes" id="UP000295157">
    <property type="component" value="Unassembled WGS sequence"/>
</dbReference>
<evidence type="ECO:0000256" key="1">
    <source>
        <dbReference type="SAM" id="MobiDB-lite"/>
    </source>
</evidence>
<gene>
    <name evidence="2" type="ORF">E1267_39635</name>
</gene>
<comment type="caution">
    <text evidence="2">The sequence shown here is derived from an EMBL/GenBank/DDBJ whole genome shotgun (WGS) entry which is preliminary data.</text>
</comment>
<name>A0A4R4MNV5_9ACTN</name>
<dbReference type="EMBL" id="SMJZ01000260">
    <property type="protein sequence ID" value="TDB97648.1"/>
    <property type="molecule type" value="Genomic_DNA"/>
</dbReference>
<accession>A0A4R4MNV5</accession>
<reference evidence="2 3" key="1">
    <citation type="submission" date="2019-02" db="EMBL/GenBank/DDBJ databases">
        <title>Draft genome sequences of novel Actinobacteria.</title>
        <authorList>
            <person name="Sahin N."/>
            <person name="Ay H."/>
            <person name="Saygin H."/>
        </authorList>
    </citation>
    <scope>NUCLEOTIDE SEQUENCE [LARGE SCALE GENOMIC DNA]</scope>
    <source>
        <strain evidence="2 3">KC201</strain>
    </source>
</reference>
<protein>
    <submittedName>
        <fullName evidence="2">Uncharacterized protein</fullName>
    </submittedName>
</protein>
<sequence length="94" mass="9228">MSGDGERGAQLGGSVGGIGQDLQPAVLGGQQVGCDGGPARAMRVIAILPDNKGYLKTTTACFASDEFGPFGIAPPPGTGWVTGTTLDAAGGSHL</sequence>
<dbReference type="AlphaFoldDB" id="A0A4R4MNV5"/>
<evidence type="ECO:0000313" key="3">
    <source>
        <dbReference type="Proteomes" id="UP000295157"/>
    </source>
</evidence>
<evidence type="ECO:0000313" key="2">
    <source>
        <dbReference type="EMBL" id="TDB97648.1"/>
    </source>
</evidence>
<feature type="compositionally biased region" description="Gly residues" evidence="1">
    <location>
        <begin position="10"/>
        <end position="19"/>
    </location>
</feature>
<keyword evidence="3" id="KW-1185">Reference proteome</keyword>
<organism evidence="2 3">
    <name type="scientific">Nonomuraea longispora</name>
    <dbReference type="NCBI Taxonomy" id="1848320"/>
    <lineage>
        <taxon>Bacteria</taxon>
        <taxon>Bacillati</taxon>
        <taxon>Actinomycetota</taxon>
        <taxon>Actinomycetes</taxon>
        <taxon>Streptosporangiales</taxon>
        <taxon>Streptosporangiaceae</taxon>
        <taxon>Nonomuraea</taxon>
    </lineage>
</organism>
<proteinExistence type="predicted"/>
<feature type="region of interest" description="Disordered" evidence="1">
    <location>
        <begin position="1"/>
        <end position="22"/>
    </location>
</feature>